<dbReference type="Gene3D" id="2.40.30.170">
    <property type="match status" value="1"/>
</dbReference>
<reference evidence="6 7" key="1">
    <citation type="journal article" name="Front. Microbiol.">
        <title>Sugar Metabolism of the First Thermophilic Planctomycete Thermogutta terrifontis: Comparative Genomic and Transcriptomic Approaches.</title>
        <authorList>
            <person name="Elcheninov A.G."/>
            <person name="Menzel P."/>
            <person name="Gudbergsdottir S.R."/>
            <person name="Slesarev A.I."/>
            <person name="Kadnikov V.V."/>
            <person name="Krogh A."/>
            <person name="Bonch-Osmolovskaya E.A."/>
            <person name="Peng X."/>
            <person name="Kublanov I.V."/>
        </authorList>
    </citation>
    <scope>NUCLEOTIDE SEQUENCE [LARGE SCALE GENOMIC DNA]</scope>
    <source>
        <strain evidence="6 7">R1</strain>
    </source>
</reference>
<dbReference type="AlphaFoldDB" id="A0A286RKF7"/>
<comment type="similarity">
    <text evidence="1">Belongs to the membrane fusion protein (MFP) (TC 8.A.1) family.</text>
</comment>
<dbReference type="Gene3D" id="2.40.420.20">
    <property type="match status" value="1"/>
</dbReference>
<dbReference type="GO" id="GO:0015679">
    <property type="term" value="P:plasma membrane copper ion transport"/>
    <property type="evidence" value="ECO:0007669"/>
    <property type="project" value="TreeGrafter"/>
</dbReference>
<dbReference type="PANTHER" id="PTHR30097">
    <property type="entry name" value="CATION EFFLUX SYSTEM PROTEIN CUSB"/>
    <property type="match status" value="1"/>
</dbReference>
<evidence type="ECO:0000256" key="3">
    <source>
        <dbReference type="SAM" id="MobiDB-lite"/>
    </source>
</evidence>
<dbReference type="PANTHER" id="PTHR30097:SF4">
    <property type="entry name" value="SLR6042 PROTEIN"/>
    <property type="match status" value="1"/>
</dbReference>
<proteinExistence type="inferred from homology"/>
<evidence type="ECO:0000259" key="4">
    <source>
        <dbReference type="Pfam" id="PF25967"/>
    </source>
</evidence>
<dbReference type="RefSeq" id="WP_095416220.1">
    <property type="nucleotide sequence ID" value="NZ_CP018477.1"/>
</dbReference>
<dbReference type="Pfam" id="PF25973">
    <property type="entry name" value="BSH_CzcB"/>
    <property type="match status" value="1"/>
</dbReference>
<dbReference type="InterPro" id="IPR006143">
    <property type="entry name" value="RND_pump_MFP"/>
</dbReference>
<dbReference type="OrthoDB" id="9806939at2"/>
<keyword evidence="7" id="KW-1185">Reference proteome</keyword>
<gene>
    <name evidence="6" type="ORF">THTE_3833</name>
</gene>
<accession>A0A286RKF7</accession>
<evidence type="ECO:0000256" key="1">
    <source>
        <dbReference type="ARBA" id="ARBA00009477"/>
    </source>
</evidence>
<dbReference type="InterPro" id="IPR058627">
    <property type="entry name" value="MdtA-like_C"/>
</dbReference>
<name>A0A286RKF7_9BACT</name>
<dbReference type="EMBL" id="CP018477">
    <property type="protein sequence ID" value="ASV76434.1"/>
    <property type="molecule type" value="Genomic_DNA"/>
</dbReference>
<evidence type="ECO:0000256" key="2">
    <source>
        <dbReference type="ARBA" id="ARBA00022448"/>
    </source>
</evidence>
<feature type="domain" description="Multidrug resistance protein MdtA-like C-terminal permuted SH3" evidence="4">
    <location>
        <begin position="432"/>
        <end position="498"/>
    </location>
</feature>
<feature type="domain" description="CzcB-like barrel-sandwich hybrid" evidence="5">
    <location>
        <begin position="187"/>
        <end position="346"/>
    </location>
</feature>
<keyword evidence="2" id="KW-0813">Transport</keyword>
<sequence length="528" mass="58003">MTEKAMPSDSSGTTVRRWASRVMRVALHLLVLGGLAVLGIWGHETGWQFQIQSAQPQQPNVTRYAETSRLKVHWVPRDVLAAKYCATHALYLCPCPGQEKSSHDLHTHAQGQPAPGHPDPFQTNAHGADADPPAWVGAILELESPGQLEGRTISTEIVTAQPFREVVHGYGRLSFFPADEAELRTPLFGTVWQRRKNPYEWVNAGEVIALIDSPELVRLKGEYLQAWIEHKTAKQKAESLAQAPVSHQEKQLAAAELTEANLRLRAAAETLISYGFPRPDPLPDTEDWTQVREGLCSLGLEDCGRELGDSPPASLLPLRAPFSGILVEFPVTVGQVVEQNALVCRLVNPARLLLVLSLPGEDAVRVRPGQRAVVHTEGSQKPEEGSVVWIEPVDNPDKAKVSVHLEVKNQQKIFKAGAWGEAEILVGEASQVLCVPKEALHRDGAAWCVFVVDHSSGEPPGGKRFQARMVRVGKSWGDRWPIVAGILPGERVVVQGSDVLWNELRHMLTSRSQQDGEGRERLATGETD</sequence>
<dbReference type="GO" id="GO:0022857">
    <property type="term" value="F:transmembrane transporter activity"/>
    <property type="evidence" value="ECO:0007669"/>
    <property type="project" value="InterPro"/>
</dbReference>
<dbReference type="GO" id="GO:0060003">
    <property type="term" value="P:copper ion export"/>
    <property type="evidence" value="ECO:0007669"/>
    <property type="project" value="TreeGrafter"/>
</dbReference>
<dbReference type="GO" id="GO:0016020">
    <property type="term" value="C:membrane"/>
    <property type="evidence" value="ECO:0007669"/>
    <property type="project" value="InterPro"/>
</dbReference>
<protein>
    <submittedName>
        <fullName evidence="6">Putative Co/Zn/Cd efflux system membrane fusion protein</fullName>
    </submittedName>
</protein>
<dbReference type="KEGG" id="ttf:THTE_3833"/>
<feature type="region of interest" description="Disordered" evidence="3">
    <location>
        <begin position="101"/>
        <end position="128"/>
    </location>
</feature>
<dbReference type="NCBIfam" id="TIGR01730">
    <property type="entry name" value="RND_mfp"/>
    <property type="match status" value="1"/>
</dbReference>
<evidence type="ECO:0000313" key="6">
    <source>
        <dbReference type="EMBL" id="ASV76434.1"/>
    </source>
</evidence>
<dbReference type="InterPro" id="IPR058647">
    <property type="entry name" value="BSH_CzcB-like"/>
</dbReference>
<evidence type="ECO:0000313" key="7">
    <source>
        <dbReference type="Proteomes" id="UP000215086"/>
    </source>
</evidence>
<dbReference type="Pfam" id="PF25967">
    <property type="entry name" value="RND-MFP_C"/>
    <property type="match status" value="1"/>
</dbReference>
<evidence type="ECO:0000259" key="5">
    <source>
        <dbReference type="Pfam" id="PF25973"/>
    </source>
</evidence>
<organism evidence="6 7">
    <name type="scientific">Thermogutta terrifontis</name>
    <dbReference type="NCBI Taxonomy" id="1331910"/>
    <lineage>
        <taxon>Bacteria</taxon>
        <taxon>Pseudomonadati</taxon>
        <taxon>Planctomycetota</taxon>
        <taxon>Planctomycetia</taxon>
        <taxon>Pirellulales</taxon>
        <taxon>Thermoguttaceae</taxon>
        <taxon>Thermogutta</taxon>
    </lineage>
</organism>
<dbReference type="InterPro" id="IPR051909">
    <property type="entry name" value="MFP_Cation_Efflux"/>
</dbReference>
<dbReference type="Proteomes" id="UP000215086">
    <property type="component" value="Chromosome"/>
</dbReference>
<dbReference type="GO" id="GO:0030313">
    <property type="term" value="C:cell envelope"/>
    <property type="evidence" value="ECO:0007669"/>
    <property type="project" value="TreeGrafter"/>
</dbReference>